<dbReference type="STRING" id="582515.KR51_00018650"/>
<dbReference type="Gene3D" id="3.40.50.2020">
    <property type="match status" value="1"/>
</dbReference>
<dbReference type="AlphaFoldDB" id="U5DL96"/>
<gene>
    <name evidence="6" type="primary">pyrE</name>
    <name evidence="7" type="ORF">KR51_00018650</name>
</gene>
<feature type="binding site" evidence="6">
    <location>
        <position position="115"/>
    </location>
    <ligand>
        <name>5-phospho-alpha-D-ribose 1-diphosphate</name>
        <dbReference type="ChEBI" id="CHEBI:58017"/>
        <note>ligand shared between dimeric partners</note>
    </ligand>
</feature>
<dbReference type="PANTHER" id="PTHR19278:SF9">
    <property type="entry name" value="URIDINE 5'-MONOPHOSPHATE SYNTHASE"/>
    <property type="match status" value="1"/>
</dbReference>
<feature type="binding site" description="in other chain" evidence="6">
    <location>
        <position position="116"/>
    </location>
    <ligand>
        <name>5-phospho-alpha-D-ribose 1-diphosphate</name>
        <dbReference type="ChEBI" id="CHEBI:58017"/>
        <note>ligand shared between dimeric partners</note>
    </ligand>
</feature>
<dbReference type="Proteomes" id="UP000016960">
    <property type="component" value="Unassembled WGS sequence"/>
</dbReference>
<name>U5DL96_9CHRO</name>
<dbReference type="CDD" id="cd06223">
    <property type="entry name" value="PRTases_typeI"/>
    <property type="match status" value="1"/>
</dbReference>
<feature type="binding site" evidence="6">
    <location>
        <position position="119"/>
    </location>
    <ligand>
        <name>5-phospho-alpha-D-ribose 1-diphosphate</name>
        <dbReference type="ChEBI" id="CHEBI:58017"/>
        <note>ligand shared between dimeric partners</note>
    </ligand>
</feature>
<feature type="binding site" evidence="6">
    <location>
        <position position="146"/>
    </location>
    <ligand>
        <name>orotate</name>
        <dbReference type="ChEBI" id="CHEBI:30839"/>
    </ligand>
</feature>
<dbReference type="HAMAP" id="MF_01208">
    <property type="entry name" value="PyrE"/>
    <property type="match status" value="1"/>
</dbReference>
<comment type="function">
    <text evidence="6">Catalyzes the transfer of a ribosyl phosphate group from 5-phosphoribose 1-diphosphate to orotate, leading to the formation of orotidine monophosphate (OMP).</text>
</comment>
<dbReference type="GO" id="GO:0019856">
    <property type="term" value="P:pyrimidine nucleobase biosynthetic process"/>
    <property type="evidence" value="ECO:0007669"/>
    <property type="project" value="TreeGrafter"/>
</dbReference>
<evidence type="ECO:0000256" key="5">
    <source>
        <dbReference type="ARBA" id="ARBA00022975"/>
    </source>
</evidence>
<dbReference type="GO" id="GO:0004588">
    <property type="term" value="F:orotate phosphoribosyltransferase activity"/>
    <property type="evidence" value="ECO:0007669"/>
    <property type="project" value="UniProtKB-UniRule"/>
</dbReference>
<proteinExistence type="inferred from homology"/>
<comment type="similarity">
    <text evidence="6">Belongs to the purine/pyrimidine phosphoribosyltransferase family. PyrE subfamily.</text>
</comment>
<dbReference type="UniPathway" id="UPA00070">
    <property type="reaction ID" value="UER00119"/>
</dbReference>
<keyword evidence="8" id="KW-1185">Reference proteome</keyword>
<dbReference type="RefSeq" id="WP_022606750.1">
    <property type="nucleotide sequence ID" value="NZ_ASSJ01000047.1"/>
</dbReference>
<evidence type="ECO:0000256" key="2">
    <source>
        <dbReference type="ARBA" id="ARBA00011971"/>
    </source>
</evidence>
<sequence length="208" mass="22174">MEPLPSVLPATIDLDSLRSYLLDLLVRRAFREGGADEFLLSSGQRSAYYIDCKRVSLMAEGAIAIARLFLELLPADTDSVAGLTLGADPLVTAVSVASGYGEPDRARFLPALVVRKEAKGHGTGAYIEGPDLAAGARVVVLEDVVTTGKSAMRAVERLRACGYDVDRVLAVVDREQGGAALYRESGLEFQALFSLTEICARARTLAQG</sequence>
<protein>
    <recommendedName>
        <fullName evidence="2 6">Orotate phosphoribosyltransferase</fullName>
        <shortName evidence="6">OPRT</shortName>
        <shortName evidence="6">OPRTase</shortName>
        <ecNumber evidence="2 6">2.4.2.10</ecNumber>
    </recommendedName>
</protein>
<evidence type="ECO:0000256" key="6">
    <source>
        <dbReference type="HAMAP-Rule" id="MF_01208"/>
    </source>
</evidence>
<evidence type="ECO:0000256" key="3">
    <source>
        <dbReference type="ARBA" id="ARBA00022676"/>
    </source>
</evidence>
<dbReference type="InterPro" id="IPR029057">
    <property type="entry name" value="PRTase-like"/>
</dbReference>
<dbReference type="eggNOG" id="COG0461">
    <property type="taxonomic scope" value="Bacteria"/>
</dbReference>
<dbReference type="InParanoid" id="U5DL96"/>
<evidence type="ECO:0000313" key="7">
    <source>
        <dbReference type="EMBL" id="ERN41637.1"/>
    </source>
</evidence>
<dbReference type="SUPFAM" id="SSF53271">
    <property type="entry name" value="PRTase-like"/>
    <property type="match status" value="1"/>
</dbReference>
<comment type="cofactor">
    <cofactor evidence="6">
        <name>Mg(2+)</name>
        <dbReference type="ChEBI" id="CHEBI:18420"/>
    </cofactor>
</comment>
<evidence type="ECO:0000313" key="8">
    <source>
        <dbReference type="Proteomes" id="UP000016960"/>
    </source>
</evidence>
<reference evidence="7 8" key="1">
    <citation type="submission" date="2013-05" db="EMBL/GenBank/DDBJ databases">
        <title>Draft genome sequence of Rubidibacter lacunae KORDI 51-2.</title>
        <authorList>
            <person name="Choi D.H."/>
            <person name="Noh J.H."/>
            <person name="Kwon K.-K."/>
            <person name="Lee J.-H."/>
            <person name="Ryu J.-Y."/>
        </authorList>
    </citation>
    <scope>NUCLEOTIDE SEQUENCE [LARGE SCALE GENOMIC DNA]</scope>
    <source>
        <strain evidence="7 8">KORDI 51-2</strain>
    </source>
</reference>
<accession>U5DL96</accession>
<dbReference type="EMBL" id="ASSJ01000047">
    <property type="protein sequence ID" value="ERN41637.1"/>
    <property type="molecule type" value="Genomic_DNA"/>
</dbReference>
<dbReference type="OrthoDB" id="9785917at2"/>
<dbReference type="GO" id="GO:0044205">
    <property type="term" value="P:'de novo' UMP biosynthetic process"/>
    <property type="evidence" value="ECO:0007669"/>
    <property type="project" value="UniProtKB-UniRule"/>
</dbReference>
<comment type="caution">
    <text evidence="7">The sequence shown here is derived from an EMBL/GenBank/DDBJ whole genome shotgun (WGS) entry which is preliminary data.</text>
</comment>
<dbReference type="NCBIfam" id="TIGR00336">
    <property type="entry name" value="pyrE"/>
    <property type="match status" value="1"/>
</dbReference>
<keyword evidence="6" id="KW-0460">Magnesium</keyword>
<comment type="pathway">
    <text evidence="1 6">Pyrimidine metabolism; UMP biosynthesis via de novo pathway; UMP from orotate: step 1/2.</text>
</comment>
<comment type="caution">
    <text evidence="6">Lacks conserved residue(s) required for the propagation of feature annotation.</text>
</comment>
<keyword evidence="5 6" id="KW-0665">Pyrimidine biosynthesis</keyword>
<feature type="binding site" description="in other chain" evidence="6">
    <location>
        <begin position="142"/>
        <end position="150"/>
    </location>
    <ligand>
        <name>5-phospho-alpha-D-ribose 1-diphosphate</name>
        <dbReference type="ChEBI" id="CHEBI:58017"/>
        <note>ligand shared between dimeric partners</note>
    </ligand>
</feature>
<organism evidence="7 8">
    <name type="scientific">Rubidibacter lacunae KORDI 51-2</name>
    <dbReference type="NCBI Taxonomy" id="582515"/>
    <lineage>
        <taxon>Bacteria</taxon>
        <taxon>Bacillati</taxon>
        <taxon>Cyanobacteriota</taxon>
        <taxon>Cyanophyceae</taxon>
        <taxon>Oscillatoriophycideae</taxon>
        <taxon>Chroococcales</taxon>
        <taxon>Aphanothecaceae</taxon>
        <taxon>Rubidibacter</taxon>
    </lineage>
</organism>
<dbReference type="InterPro" id="IPR000836">
    <property type="entry name" value="PRTase_dom"/>
</dbReference>
<feature type="binding site" evidence="6">
    <location>
        <position position="174"/>
    </location>
    <ligand>
        <name>orotate</name>
        <dbReference type="ChEBI" id="CHEBI:30839"/>
    </ligand>
</feature>
<keyword evidence="3 6" id="KW-0328">Glycosyltransferase</keyword>
<comment type="subunit">
    <text evidence="6">Homodimer.</text>
</comment>
<dbReference type="PATRIC" id="fig|582515.4.peg.2104"/>
<dbReference type="EC" id="2.4.2.10" evidence="2 6"/>
<feature type="binding site" evidence="6">
    <location>
        <position position="121"/>
    </location>
    <ligand>
        <name>5-phospho-alpha-D-ribose 1-diphosphate</name>
        <dbReference type="ChEBI" id="CHEBI:58017"/>
        <note>ligand shared between dimeric partners</note>
    </ligand>
</feature>
<evidence type="ECO:0000256" key="4">
    <source>
        <dbReference type="ARBA" id="ARBA00022679"/>
    </source>
</evidence>
<evidence type="ECO:0000256" key="1">
    <source>
        <dbReference type="ARBA" id="ARBA00004889"/>
    </source>
</evidence>
<dbReference type="PANTHER" id="PTHR19278">
    <property type="entry name" value="OROTATE PHOSPHORIBOSYLTRANSFERASE"/>
    <property type="match status" value="1"/>
</dbReference>
<keyword evidence="4 6" id="KW-0808">Transferase</keyword>
<dbReference type="GO" id="GO:0000287">
    <property type="term" value="F:magnesium ion binding"/>
    <property type="evidence" value="ECO:0007669"/>
    <property type="project" value="UniProtKB-UniRule"/>
</dbReference>
<comment type="catalytic activity">
    <reaction evidence="6">
        <text>orotidine 5'-phosphate + diphosphate = orotate + 5-phospho-alpha-D-ribose 1-diphosphate</text>
        <dbReference type="Rhea" id="RHEA:10380"/>
        <dbReference type="ChEBI" id="CHEBI:30839"/>
        <dbReference type="ChEBI" id="CHEBI:33019"/>
        <dbReference type="ChEBI" id="CHEBI:57538"/>
        <dbReference type="ChEBI" id="CHEBI:58017"/>
        <dbReference type="EC" id="2.4.2.10"/>
    </reaction>
</comment>
<dbReference type="InterPro" id="IPR023031">
    <property type="entry name" value="OPRT"/>
</dbReference>
<dbReference type="InterPro" id="IPR004467">
    <property type="entry name" value="Or_phspho_trans_dom"/>
</dbReference>